<feature type="domain" description="ABC transporter" evidence="10">
    <location>
        <begin position="1079"/>
        <end position="1308"/>
    </location>
</feature>
<dbReference type="EMBL" id="JBJJXI010000048">
    <property type="protein sequence ID" value="KAL3401297.1"/>
    <property type="molecule type" value="Genomic_DNA"/>
</dbReference>
<dbReference type="PROSITE" id="PS50929">
    <property type="entry name" value="ABC_TM1F"/>
    <property type="match status" value="2"/>
</dbReference>
<dbReference type="SUPFAM" id="SSF52540">
    <property type="entry name" value="P-loop containing nucleoside triphosphate hydrolases"/>
    <property type="match status" value="2"/>
</dbReference>
<dbReference type="SMART" id="SM00382">
    <property type="entry name" value="AAA"/>
    <property type="match status" value="2"/>
</dbReference>
<dbReference type="GO" id="GO:0016020">
    <property type="term" value="C:membrane"/>
    <property type="evidence" value="ECO:0007669"/>
    <property type="project" value="UniProtKB-SubCell"/>
</dbReference>
<dbReference type="PANTHER" id="PTHR24223">
    <property type="entry name" value="ATP-BINDING CASSETTE SUB-FAMILY C"/>
    <property type="match status" value="1"/>
</dbReference>
<feature type="transmembrane region" description="Helical" evidence="9">
    <location>
        <begin position="1011"/>
        <end position="1033"/>
    </location>
</feature>
<dbReference type="InterPro" id="IPR027417">
    <property type="entry name" value="P-loop_NTPase"/>
</dbReference>
<dbReference type="SUPFAM" id="SSF90123">
    <property type="entry name" value="ABC transporter transmembrane region"/>
    <property type="match status" value="2"/>
</dbReference>
<dbReference type="InterPro" id="IPR050173">
    <property type="entry name" value="ABC_transporter_C-like"/>
</dbReference>
<keyword evidence="6" id="KW-0067">ATP-binding</keyword>
<evidence type="ECO:0000256" key="9">
    <source>
        <dbReference type="SAM" id="Phobius"/>
    </source>
</evidence>
<feature type="transmembrane region" description="Helical" evidence="9">
    <location>
        <begin position="708"/>
        <end position="731"/>
    </location>
</feature>
<dbReference type="InterPro" id="IPR003439">
    <property type="entry name" value="ABC_transporter-like_ATP-bd"/>
</dbReference>
<keyword evidence="5" id="KW-0547">Nucleotide-binding</keyword>
<comment type="caution">
    <text evidence="12">The sequence shown here is derived from an EMBL/GenBank/DDBJ whole genome shotgun (WGS) entry which is preliminary data.</text>
</comment>
<evidence type="ECO:0000259" key="10">
    <source>
        <dbReference type="PROSITE" id="PS50893"/>
    </source>
</evidence>
<dbReference type="FunFam" id="1.20.1560.10:FF:000026">
    <property type="entry name" value="Multidrug resistance-associated protein lethal(2)03659"/>
    <property type="match status" value="1"/>
</dbReference>
<dbReference type="PROSITE" id="PS00211">
    <property type="entry name" value="ABC_TRANSPORTER_1"/>
    <property type="match status" value="2"/>
</dbReference>
<comment type="subcellular location">
    <subcellularLocation>
        <location evidence="1">Membrane</location>
        <topology evidence="1">Multi-pass membrane protein</topology>
    </subcellularLocation>
</comment>
<keyword evidence="7 9" id="KW-1133">Transmembrane helix</keyword>
<proteinExistence type="predicted"/>
<dbReference type="Pfam" id="PF00664">
    <property type="entry name" value="ABC_membrane"/>
    <property type="match status" value="2"/>
</dbReference>
<keyword evidence="2" id="KW-0813">Transport</keyword>
<evidence type="ECO:0000256" key="5">
    <source>
        <dbReference type="ARBA" id="ARBA00022741"/>
    </source>
</evidence>
<dbReference type="InterPro" id="IPR017871">
    <property type="entry name" value="ABC_transporter-like_CS"/>
</dbReference>
<organism evidence="12 13">
    <name type="scientific">Trichogramma kaykai</name>
    <dbReference type="NCBI Taxonomy" id="54128"/>
    <lineage>
        <taxon>Eukaryota</taxon>
        <taxon>Metazoa</taxon>
        <taxon>Ecdysozoa</taxon>
        <taxon>Arthropoda</taxon>
        <taxon>Hexapoda</taxon>
        <taxon>Insecta</taxon>
        <taxon>Pterygota</taxon>
        <taxon>Neoptera</taxon>
        <taxon>Endopterygota</taxon>
        <taxon>Hymenoptera</taxon>
        <taxon>Apocrita</taxon>
        <taxon>Proctotrupomorpha</taxon>
        <taxon>Chalcidoidea</taxon>
        <taxon>Trichogrammatidae</taxon>
        <taxon>Trichogramma</taxon>
    </lineage>
</organism>
<evidence type="ECO:0000313" key="12">
    <source>
        <dbReference type="EMBL" id="KAL3401297.1"/>
    </source>
</evidence>
<dbReference type="InterPro" id="IPR036640">
    <property type="entry name" value="ABC1_TM_sf"/>
</dbReference>
<protein>
    <submittedName>
        <fullName evidence="12">Uncharacterized protein</fullName>
    </submittedName>
</protein>
<feature type="transmembrane region" description="Helical" evidence="9">
    <location>
        <begin position="963"/>
        <end position="991"/>
    </location>
</feature>
<dbReference type="InterPro" id="IPR003593">
    <property type="entry name" value="AAA+_ATPase"/>
</dbReference>
<feature type="transmembrane region" description="Helical" evidence="9">
    <location>
        <begin position="99"/>
        <end position="126"/>
    </location>
</feature>
<feature type="domain" description="ABC transporter" evidence="10">
    <location>
        <begin position="421"/>
        <end position="645"/>
    </location>
</feature>
<dbReference type="Proteomes" id="UP001627154">
    <property type="component" value="Unassembled WGS sequence"/>
</dbReference>
<dbReference type="CDD" id="cd03250">
    <property type="entry name" value="ABCC_MRP_domain1"/>
    <property type="match status" value="1"/>
</dbReference>
<feature type="domain" description="ABC transmembrane type-1" evidence="11">
    <location>
        <begin position="719"/>
        <end position="1045"/>
    </location>
</feature>
<dbReference type="Gene3D" id="3.40.50.300">
    <property type="entry name" value="P-loop containing nucleotide triphosphate hydrolases"/>
    <property type="match status" value="2"/>
</dbReference>
<gene>
    <name evidence="12" type="ORF">TKK_005598</name>
</gene>
<dbReference type="FunFam" id="3.40.50.300:FF:000163">
    <property type="entry name" value="Multidrug resistance-associated protein member 4"/>
    <property type="match status" value="1"/>
</dbReference>
<feature type="transmembrane region" description="Helical" evidence="9">
    <location>
        <begin position="214"/>
        <end position="235"/>
    </location>
</feature>
<evidence type="ECO:0000256" key="8">
    <source>
        <dbReference type="ARBA" id="ARBA00023136"/>
    </source>
</evidence>
<dbReference type="InterPro" id="IPR011527">
    <property type="entry name" value="ABC1_TM_dom"/>
</dbReference>
<keyword evidence="8 9" id="KW-0472">Membrane</keyword>
<keyword evidence="3 9" id="KW-0812">Transmembrane</keyword>
<dbReference type="Pfam" id="PF00005">
    <property type="entry name" value="ABC_tran"/>
    <property type="match status" value="2"/>
</dbReference>
<feature type="transmembrane region" description="Helical" evidence="9">
    <location>
        <begin position="138"/>
        <end position="156"/>
    </location>
</feature>
<name>A0ABD2X7A7_9HYME</name>
<keyword evidence="13" id="KW-1185">Reference proteome</keyword>
<feature type="transmembrane region" description="Helical" evidence="9">
    <location>
        <begin position="871"/>
        <end position="903"/>
    </location>
</feature>
<dbReference type="FunFam" id="3.40.50.300:FF:000973">
    <property type="entry name" value="Multidrug resistance-associated protein 4"/>
    <property type="match status" value="1"/>
</dbReference>
<dbReference type="FunFam" id="1.20.1560.10:FF:000014">
    <property type="entry name" value="Multidrug resistance-associated protein member 4"/>
    <property type="match status" value="1"/>
</dbReference>
<evidence type="ECO:0000256" key="6">
    <source>
        <dbReference type="ARBA" id="ARBA00022840"/>
    </source>
</evidence>
<dbReference type="Gene3D" id="1.20.1560.10">
    <property type="entry name" value="ABC transporter type 1, transmembrane domain"/>
    <property type="match status" value="2"/>
</dbReference>
<sequence>MEVNKKYDNPSPRLSAGALSKLTFCWLNKLFWYGRKHDLEFKDLHNTLPADLSEPLGDRLEKFWKEEVDEARASSGNGKKKRKRPSLARAIRRTFGWSFFYYAAHILFLTVVVRVVQPLTLGILIYHFDPCSTTTASQAYLLATGVVLMALLQALVGHHSNFGQFEIGMRLRIACSALIYRKITRLSSSASARASGGGAVVNLLSNDVARFEQLFYCAHYIWVMPLQASVIAYLIWRHVGWAALAGVCLMTLQTIPVQAYCGRLTSRLRAKVAARTDERVLLMAEIIGGIRVIKMYTWERPFERLVSAARKHEVGVLLVSSYLKGVNLASFVFTERTTLYVTILAYVLQGNNHVTADKVFTMAQYFNILQLTMAIFFPRAVQCAAEAKVSVSRIEDFLLLEEVEPRPAVDDDDTNNCSEGISIKDASATWSSRSIVNALHEVSLVVPRGRLYAVVGPVGSGKSSLLKLVLGELRASRGCCQTQSRLVSYASQEPWLFGGSVRANILFGEAYDEARYREVLRCCALVKDLDQLPHGDRTLLGDRGAGLSGGQKARINLARAVYRRADVYLLDDPLSAVDAHVSKSLFEECVRGFLGDRTRLLVTHQVQYLKHVDGIVLLNNGRVEFNGTYDEFNKDERYLHLIPTAEELQESRAGSEETDVTMDPANGQAAPLAAVKQPSNAENDEAEPEETEELVAKGQLAKSLYLKYFRAGGSFFSLFLLVVCFVLAQVFSSGCDYWVGYWTRSEEDRLRGYVNATNASQCSLDDLPVAWADDDDDRSNSSYLRNDVALYVYTVFIVGSIVWSTAKNLLFYKICMDASQNLHDSMFARLLRAPARFFDLNASGRILNRFSKDTGAVDEILPMAMLEALQIFSVMIGIMAQVLLVNWWTVFPMLVMGCLYWQLRNVYVATVQDIKRLEGNAKSPVFSHANTSLAGLLTIRSCRAEKMVSRAFDHHQDAHTSAYFLILATSTAFGFWLDIVSIAFVAFVTYSFVVVKSQGGIVSGSDSDQPYAGNVGLAISQSLILCGMLQYGMRQTAEMVAHMTSVERMIQFTELEQEGPFETPESERPDKDWPSKGRVEFKNVWLRYSEEDEPVLKNLNFVVEAGTKVGIVGRTGAGKSSLISALFRLAPLDGSVLVDQLDSRRVGLRQLRGCISIIPQEPMLFSSTLRDNIDPFHEHDDASLWSALRDVELDRHFLSLEQRIERGGGNLSAGQRQLLCLARAIVRRNRILVLDEATANVDPATDALIQASIRAKFAECTVLTIAHRLNTVMDSDRVLVMEAGQAVEYGHAHELLQKEEEGGYLARMVQQTGNAMAAHLKNIARQAYETHRQTDQEDSVNESQK</sequence>
<reference evidence="12 13" key="1">
    <citation type="journal article" date="2024" name="bioRxiv">
        <title>A reference genome for Trichogramma kaykai: A tiny desert-dwelling parasitoid wasp with competing sex-ratio distorters.</title>
        <authorList>
            <person name="Culotta J."/>
            <person name="Lindsey A.R."/>
        </authorList>
    </citation>
    <scope>NUCLEOTIDE SEQUENCE [LARGE SCALE GENOMIC DNA]</scope>
    <source>
        <strain evidence="12 13">KSX58</strain>
    </source>
</reference>
<dbReference type="PANTHER" id="PTHR24223:SF415">
    <property type="entry name" value="FI20190P1"/>
    <property type="match status" value="1"/>
</dbReference>
<evidence type="ECO:0000259" key="11">
    <source>
        <dbReference type="PROSITE" id="PS50929"/>
    </source>
</evidence>
<feature type="transmembrane region" description="Helical" evidence="9">
    <location>
        <begin position="788"/>
        <end position="806"/>
    </location>
</feature>
<feature type="domain" description="ABC transmembrane type-1" evidence="11">
    <location>
        <begin position="107"/>
        <end position="385"/>
    </location>
</feature>
<evidence type="ECO:0000256" key="7">
    <source>
        <dbReference type="ARBA" id="ARBA00022989"/>
    </source>
</evidence>
<evidence type="ECO:0000313" key="13">
    <source>
        <dbReference type="Proteomes" id="UP001627154"/>
    </source>
</evidence>
<dbReference type="PROSITE" id="PS50893">
    <property type="entry name" value="ABC_TRANSPORTER_2"/>
    <property type="match status" value="2"/>
</dbReference>
<accession>A0ABD2X7A7</accession>
<keyword evidence="4" id="KW-0677">Repeat</keyword>
<evidence type="ECO:0000256" key="1">
    <source>
        <dbReference type="ARBA" id="ARBA00004141"/>
    </source>
</evidence>
<evidence type="ECO:0000256" key="2">
    <source>
        <dbReference type="ARBA" id="ARBA00022448"/>
    </source>
</evidence>
<evidence type="ECO:0000256" key="4">
    <source>
        <dbReference type="ARBA" id="ARBA00022737"/>
    </source>
</evidence>
<dbReference type="CDD" id="cd03244">
    <property type="entry name" value="ABCC_MRP_domain2"/>
    <property type="match status" value="1"/>
</dbReference>
<feature type="transmembrane region" description="Helical" evidence="9">
    <location>
        <begin position="241"/>
        <end position="261"/>
    </location>
</feature>
<dbReference type="GO" id="GO:0005524">
    <property type="term" value="F:ATP binding"/>
    <property type="evidence" value="ECO:0007669"/>
    <property type="project" value="UniProtKB-KW"/>
</dbReference>
<evidence type="ECO:0000256" key="3">
    <source>
        <dbReference type="ARBA" id="ARBA00022692"/>
    </source>
</evidence>